<keyword evidence="9 13" id="KW-0418">Kinase</keyword>
<comment type="caution">
    <text evidence="15">The sequence shown here is derived from an EMBL/GenBank/DDBJ whole genome shotgun (WGS) entry which is preliminary data.</text>
</comment>
<evidence type="ECO:0000313" key="16">
    <source>
        <dbReference type="Proteomes" id="UP000307217"/>
    </source>
</evidence>
<dbReference type="EC" id="2.7.1.130" evidence="3 13"/>
<dbReference type="GO" id="GO:0005886">
    <property type="term" value="C:plasma membrane"/>
    <property type="evidence" value="ECO:0007669"/>
    <property type="project" value="TreeGrafter"/>
</dbReference>
<evidence type="ECO:0000256" key="8">
    <source>
        <dbReference type="ARBA" id="ARBA00022741"/>
    </source>
</evidence>
<protein>
    <recommendedName>
        <fullName evidence="4 13">Tetraacyldisaccharide 4'-kinase</fullName>
        <ecNumber evidence="3 13">2.7.1.130</ecNumber>
    </recommendedName>
    <alternativeName>
        <fullName evidence="12 13">Lipid A 4'-kinase</fullName>
    </alternativeName>
</protein>
<dbReference type="GO" id="GO:0005524">
    <property type="term" value="F:ATP binding"/>
    <property type="evidence" value="ECO:0007669"/>
    <property type="project" value="UniProtKB-UniRule"/>
</dbReference>
<dbReference type="PANTHER" id="PTHR42724">
    <property type="entry name" value="TETRAACYLDISACCHARIDE 4'-KINASE"/>
    <property type="match status" value="1"/>
</dbReference>
<dbReference type="Proteomes" id="UP000307217">
    <property type="component" value="Unassembled WGS sequence"/>
</dbReference>
<proteinExistence type="inferred from homology"/>
<evidence type="ECO:0000256" key="10">
    <source>
        <dbReference type="ARBA" id="ARBA00022840"/>
    </source>
</evidence>
<feature type="transmembrane region" description="Helical" evidence="14">
    <location>
        <begin position="14"/>
        <end position="32"/>
    </location>
</feature>
<evidence type="ECO:0000256" key="7">
    <source>
        <dbReference type="ARBA" id="ARBA00022679"/>
    </source>
</evidence>
<dbReference type="InterPro" id="IPR027417">
    <property type="entry name" value="P-loop_NTPase"/>
</dbReference>
<evidence type="ECO:0000256" key="3">
    <source>
        <dbReference type="ARBA" id="ARBA00012071"/>
    </source>
</evidence>
<keyword evidence="8 13" id="KW-0547">Nucleotide-binding</keyword>
<feature type="binding site" evidence="13">
    <location>
        <begin position="58"/>
        <end position="65"/>
    </location>
    <ligand>
        <name>ATP</name>
        <dbReference type="ChEBI" id="CHEBI:30616"/>
    </ligand>
</feature>
<dbReference type="UniPathway" id="UPA00359">
    <property type="reaction ID" value="UER00482"/>
</dbReference>
<reference evidence="16" key="2">
    <citation type="submission" date="2019-06" db="EMBL/GenBank/DDBJ databases">
        <title>Co-occurence of chitin degradation, pigmentation and bioactivity in marine Pseudoalteromonas.</title>
        <authorList>
            <person name="Sonnenschein E.C."/>
            <person name="Bech P.K."/>
        </authorList>
    </citation>
    <scope>NUCLEOTIDE SEQUENCE [LARGE SCALE GENOMIC DNA]</scope>
    <source>
        <strain evidence="16">S3790</strain>
    </source>
</reference>
<dbReference type="InterPro" id="IPR003758">
    <property type="entry name" value="LpxK"/>
</dbReference>
<comment type="catalytic activity">
    <reaction evidence="13">
        <text>a lipid A disaccharide + ATP = a lipid IVA + ADP + H(+)</text>
        <dbReference type="Rhea" id="RHEA:67840"/>
        <dbReference type="ChEBI" id="CHEBI:15378"/>
        <dbReference type="ChEBI" id="CHEBI:30616"/>
        <dbReference type="ChEBI" id="CHEBI:176343"/>
        <dbReference type="ChEBI" id="CHEBI:176425"/>
        <dbReference type="ChEBI" id="CHEBI:456216"/>
        <dbReference type="EC" id="2.7.1.130"/>
    </reaction>
</comment>
<dbReference type="EMBL" id="PNBX01000046">
    <property type="protein sequence ID" value="TMO68065.1"/>
    <property type="molecule type" value="Genomic_DNA"/>
</dbReference>
<evidence type="ECO:0000256" key="5">
    <source>
        <dbReference type="ARBA" id="ARBA00022516"/>
    </source>
</evidence>
<comment type="pathway">
    <text evidence="2 13">Glycolipid biosynthesis; lipid IV(A) biosynthesis; lipid IV(A) from (3R)-3-hydroxytetradecanoyl-[acyl-carrier-protein] and UDP-N-acetyl-alpha-D-glucosamine: step 6/6.</text>
</comment>
<keyword evidence="7 13" id="KW-0808">Transferase</keyword>
<dbReference type="GO" id="GO:0009029">
    <property type="term" value="F:lipid-A 4'-kinase activity"/>
    <property type="evidence" value="ECO:0007669"/>
    <property type="project" value="UniProtKB-UniRule"/>
</dbReference>
<dbReference type="PANTHER" id="PTHR42724:SF1">
    <property type="entry name" value="TETRAACYLDISACCHARIDE 4'-KINASE, MITOCHONDRIAL-RELATED"/>
    <property type="match status" value="1"/>
</dbReference>
<keyword evidence="14" id="KW-1133">Transmembrane helix</keyword>
<organism evidence="15 16">
    <name type="scientific">Pseudoalteromonas aurantia</name>
    <dbReference type="NCBI Taxonomy" id="43654"/>
    <lineage>
        <taxon>Bacteria</taxon>
        <taxon>Pseudomonadati</taxon>
        <taxon>Pseudomonadota</taxon>
        <taxon>Gammaproteobacteria</taxon>
        <taxon>Alteromonadales</taxon>
        <taxon>Pseudoalteromonadaceae</taxon>
        <taxon>Pseudoalteromonas</taxon>
    </lineage>
</organism>
<evidence type="ECO:0000256" key="6">
    <source>
        <dbReference type="ARBA" id="ARBA00022556"/>
    </source>
</evidence>
<dbReference type="AlphaFoldDB" id="A0A5S3V873"/>
<dbReference type="GO" id="GO:0009245">
    <property type="term" value="P:lipid A biosynthetic process"/>
    <property type="evidence" value="ECO:0007669"/>
    <property type="project" value="UniProtKB-UniRule"/>
</dbReference>
<accession>A0A5S3V873</accession>
<dbReference type="NCBIfam" id="TIGR00682">
    <property type="entry name" value="lpxK"/>
    <property type="match status" value="1"/>
</dbReference>
<dbReference type="RefSeq" id="WP_138591988.1">
    <property type="nucleotide sequence ID" value="NZ_PNBX01000046.1"/>
</dbReference>
<gene>
    <name evidence="13" type="primary">lpxK</name>
    <name evidence="15" type="ORF">CWC19_11405</name>
</gene>
<evidence type="ECO:0000256" key="13">
    <source>
        <dbReference type="HAMAP-Rule" id="MF_00409"/>
    </source>
</evidence>
<keyword evidence="14" id="KW-0472">Membrane</keyword>
<name>A0A5S3V873_9GAMM</name>
<evidence type="ECO:0000256" key="11">
    <source>
        <dbReference type="ARBA" id="ARBA00023098"/>
    </source>
</evidence>
<keyword evidence="14" id="KW-0812">Transmembrane</keyword>
<evidence type="ECO:0000256" key="12">
    <source>
        <dbReference type="ARBA" id="ARBA00029757"/>
    </source>
</evidence>
<keyword evidence="10 13" id="KW-0067">ATP-binding</keyword>
<evidence type="ECO:0000256" key="1">
    <source>
        <dbReference type="ARBA" id="ARBA00002274"/>
    </source>
</evidence>
<keyword evidence="11 13" id="KW-0443">Lipid metabolism</keyword>
<dbReference type="GO" id="GO:0009244">
    <property type="term" value="P:lipopolysaccharide core region biosynthetic process"/>
    <property type="evidence" value="ECO:0007669"/>
    <property type="project" value="TreeGrafter"/>
</dbReference>
<evidence type="ECO:0000313" key="15">
    <source>
        <dbReference type="EMBL" id="TMO68065.1"/>
    </source>
</evidence>
<evidence type="ECO:0000256" key="2">
    <source>
        <dbReference type="ARBA" id="ARBA00004870"/>
    </source>
</evidence>
<evidence type="ECO:0000256" key="14">
    <source>
        <dbReference type="SAM" id="Phobius"/>
    </source>
</evidence>
<dbReference type="Pfam" id="PF02606">
    <property type="entry name" value="LpxK"/>
    <property type="match status" value="1"/>
</dbReference>
<keyword evidence="5 13" id="KW-0444">Lipid biosynthesis</keyword>
<reference evidence="15 16" key="1">
    <citation type="submission" date="2018-01" db="EMBL/GenBank/DDBJ databases">
        <authorList>
            <person name="Paulsen S."/>
            <person name="Gram L.K."/>
        </authorList>
    </citation>
    <scope>NUCLEOTIDE SEQUENCE [LARGE SCALE GENOMIC DNA]</scope>
    <source>
        <strain evidence="15 16">S3790</strain>
    </source>
</reference>
<dbReference type="HAMAP" id="MF_00409">
    <property type="entry name" value="LpxK"/>
    <property type="match status" value="1"/>
</dbReference>
<comment type="similarity">
    <text evidence="13">Belongs to the LpxK family.</text>
</comment>
<keyword evidence="6 13" id="KW-0441">Lipid A biosynthesis</keyword>
<comment type="function">
    <text evidence="1 13">Transfers the gamma-phosphate of ATP to the 4'-position of a tetraacyldisaccharide 1-phosphate intermediate (termed DS-1-P) to form tetraacyldisaccharide 1,4'-bis-phosphate (lipid IVA).</text>
</comment>
<sequence>MKSIEQTWYQPKSLVTYMLLPLSLLFWVVSTLRRGLFSLGLRKRFTSHTPIIVVGNISIGGNGKTPFALWLVAFLQTQGFKVALISRGYGSQASNYPFEVTDLSSVAEAGDEPYLLHSRLGCPVVIGPDREASCNYLKNKYKIDLIVSDDGLQHYKMPRSVEFCIVDSKRRFGNGCLLPAGPLRELPSRLNNVDLVIENGGTAPVNYVLQSAGIYSVNTGLKCDEFPKKGVAVSAIGNPQRFEKSLQEEGVDIIDTAHFRDHHAYIKSDFSQFGDTAIFMTEKDAVKCQSFAKENWYFLKVEAQPSKMLVNQLLDILKNKEIYHGLR</sequence>
<dbReference type="SUPFAM" id="SSF52540">
    <property type="entry name" value="P-loop containing nucleoside triphosphate hydrolases"/>
    <property type="match status" value="1"/>
</dbReference>
<evidence type="ECO:0000256" key="4">
    <source>
        <dbReference type="ARBA" id="ARBA00016436"/>
    </source>
</evidence>
<dbReference type="OrthoDB" id="9766423at2"/>
<evidence type="ECO:0000256" key="9">
    <source>
        <dbReference type="ARBA" id="ARBA00022777"/>
    </source>
</evidence>